<protein>
    <submittedName>
        <fullName evidence="1">Uncharacterized protein</fullName>
    </submittedName>
</protein>
<dbReference type="EMBL" id="MCFA01000004">
    <property type="protein sequence ID" value="ORY19064.1"/>
    <property type="molecule type" value="Genomic_DNA"/>
</dbReference>
<accession>A0A1Y2A9B9</accession>
<dbReference type="PANTHER" id="PTHR42085">
    <property type="entry name" value="F-BOX DOMAIN-CONTAINING PROTEIN"/>
    <property type="match status" value="1"/>
</dbReference>
<dbReference type="PANTHER" id="PTHR42085:SF8">
    <property type="entry name" value="F-BOX DOMAIN-CONTAINING PROTEIN"/>
    <property type="match status" value="1"/>
</dbReference>
<organism evidence="1 2">
    <name type="scientific">Clohesyomyces aquaticus</name>
    <dbReference type="NCBI Taxonomy" id="1231657"/>
    <lineage>
        <taxon>Eukaryota</taxon>
        <taxon>Fungi</taxon>
        <taxon>Dikarya</taxon>
        <taxon>Ascomycota</taxon>
        <taxon>Pezizomycotina</taxon>
        <taxon>Dothideomycetes</taxon>
        <taxon>Pleosporomycetidae</taxon>
        <taxon>Pleosporales</taxon>
        <taxon>Lindgomycetaceae</taxon>
        <taxon>Clohesyomyces</taxon>
    </lineage>
</organism>
<dbReference type="InterPro" id="IPR038883">
    <property type="entry name" value="AN11006-like"/>
</dbReference>
<dbReference type="OrthoDB" id="3779631at2759"/>
<name>A0A1Y2A9B9_9PLEO</name>
<proteinExistence type="predicted"/>
<dbReference type="AlphaFoldDB" id="A0A1Y2A9B9"/>
<evidence type="ECO:0000313" key="1">
    <source>
        <dbReference type="EMBL" id="ORY19064.1"/>
    </source>
</evidence>
<reference evidence="1 2" key="1">
    <citation type="submission" date="2016-07" db="EMBL/GenBank/DDBJ databases">
        <title>Pervasive Adenine N6-methylation of Active Genes in Fungi.</title>
        <authorList>
            <consortium name="DOE Joint Genome Institute"/>
            <person name="Mondo S.J."/>
            <person name="Dannebaum R.O."/>
            <person name="Kuo R.C."/>
            <person name="Labutti K."/>
            <person name="Haridas S."/>
            <person name="Kuo A."/>
            <person name="Salamov A."/>
            <person name="Ahrendt S.R."/>
            <person name="Lipzen A."/>
            <person name="Sullivan W."/>
            <person name="Andreopoulos W.B."/>
            <person name="Clum A."/>
            <person name="Lindquist E."/>
            <person name="Daum C."/>
            <person name="Ramamoorthy G.K."/>
            <person name="Gryganskyi A."/>
            <person name="Culley D."/>
            <person name="Magnuson J.K."/>
            <person name="James T.Y."/>
            <person name="O'Malley M.A."/>
            <person name="Stajich J.E."/>
            <person name="Spatafora J.W."/>
            <person name="Visel A."/>
            <person name="Grigoriev I.V."/>
        </authorList>
    </citation>
    <scope>NUCLEOTIDE SEQUENCE [LARGE SCALE GENOMIC DNA]</scope>
    <source>
        <strain evidence="1 2">CBS 115471</strain>
    </source>
</reference>
<evidence type="ECO:0000313" key="2">
    <source>
        <dbReference type="Proteomes" id="UP000193144"/>
    </source>
</evidence>
<gene>
    <name evidence="1" type="ORF">BCR34DRAFT_595892</name>
</gene>
<keyword evidence="2" id="KW-1185">Reference proteome</keyword>
<dbReference type="Proteomes" id="UP000193144">
    <property type="component" value="Unassembled WGS sequence"/>
</dbReference>
<sequence length="298" mass="34149">MDLRLILNTEEMTYEDDGLSTAANISASDWSDADDSSDEQTASSVDNAFLFLPPEIRNLVYHLLLTNDEEIHVDLLYGQSTKLCLDPHLPKRAVASQISALNALGEVCRQVRHESRTYFYSTNAFTMVRRRTYYISQYLCFIRLIGPDARSLLSSVKLCGERYFKEHGQVKAFLALLNECTNLKQLTLWIHHEYIFERDFLFDLGGSSVASSAGPLEDFVANFSELSHLRLLHLFVGFDETWYRRGQLQKIACEGSVKIANALQNHFSLAFRNETVTEITAQAFLQRDEDDDEYDLFR</sequence>
<comment type="caution">
    <text evidence="1">The sequence shown here is derived from an EMBL/GenBank/DDBJ whole genome shotgun (WGS) entry which is preliminary data.</text>
</comment>